<dbReference type="PANTHER" id="PTHR43808:SF25">
    <property type="entry name" value="PEPTIDASE M20 DIMERISATION DOMAIN-CONTAINING PROTEIN"/>
    <property type="match status" value="1"/>
</dbReference>
<evidence type="ECO:0000313" key="9">
    <source>
        <dbReference type="EMBL" id="AXE76322.1"/>
    </source>
</evidence>
<dbReference type="NCBIfam" id="TIGR01910">
    <property type="entry name" value="DapE-ArgE"/>
    <property type="match status" value="1"/>
</dbReference>
<reference evidence="9 10" key="1">
    <citation type="journal article" date="2018" name="Front. Microbiol.">
        <title>Genome Sequencing of Streptomyces atratus SCSIOZH16 and Activation Production of Nocardamine via Metabolic Engineering.</title>
        <authorList>
            <person name="Li Y."/>
            <person name="Zhang C."/>
            <person name="Liu C."/>
            <person name="Ju J."/>
            <person name="Ma J."/>
        </authorList>
    </citation>
    <scope>NUCLEOTIDE SEQUENCE [LARGE SCALE GENOMIC DNA]</scope>
    <source>
        <strain evidence="9 10">SCSIO_ZH16</strain>
    </source>
</reference>
<dbReference type="GO" id="GO:0046872">
    <property type="term" value="F:metal ion binding"/>
    <property type="evidence" value="ECO:0007669"/>
    <property type="project" value="UniProtKB-KW"/>
</dbReference>
<dbReference type="GeneID" id="95517783"/>
<dbReference type="Pfam" id="PF01546">
    <property type="entry name" value="Peptidase_M20"/>
    <property type="match status" value="1"/>
</dbReference>
<comment type="cofactor">
    <cofactor evidence="1">
        <name>Co(2+)</name>
        <dbReference type="ChEBI" id="CHEBI:48828"/>
    </cofactor>
</comment>
<evidence type="ECO:0000256" key="2">
    <source>
        <dbReference type="ARBA" id="ARBA00001947"/>
    </source>
</evidence>
<evidence type="ECO:0000256" key="7">
    <source>
        <dbReference type="ARBA" id="ARBA00023285"/>
    </source>
</evidence>
<protein>
    <recommendedName>
        <fullName evidence="8">Peptidase M20 dimerisation domain-containing protein</fullName>
    </recommendedName>
</protein>
<dbReference type="Gene3D" id="3.40.630.10">
    <property type="entry name" value="Zn peptidases"/>
    <property type="match status" value="1"/>
</dbReference>
<organism evidence="9 10">
    <name type="scientific">Streptomyces atratus</name>
    <dbReference type="NCBI Taxonomy" id="1893"/>
    <lineage>
        <taxon>Bacteria</taxon>
        <taxon>Bacillati</taxon>
        <taxon>Actinomycetota</taxon>
        <taxon>Actinomycetes</taxon>
        <taxon>Kitasatosporales</taxon>
        <taxon>Streptomycetaceae</taxon>
        <taxon>Streptomyces</taxon>
    </lineage>
</organism>
<evidence type="ECO:0000256" key="5">
    <source>
        <dbReference type="ARBA" id="ARBA00022801"/>
    </source>
</evidence>
<dbReference type="InterPro" id="IPR036264">
    <property type="entry name" value="Bact_exopeptidase_dim_dom"/>
</dbReference>
<dbReference type="Pfam" id="PF07687">
    <property type="entry name" value="M20_dimer"/>
    <property type="match status" value="1"/>
</dbReference>
<evidence type="ECO:0000259" key="8">
    <source>
        <dbReference type="Pfam" id="PF07687"/>
    </source>
</evidence>
<dbReference type="KEGG" id="sata:C5746_04420"/>
<evidence type="ECO:0000256" key="3">
    <source>
        <dbReference type="ARBA" id="ARBA00006247"/>
    </source>
</evidence>
<dbReference type="RefSeq" id="WP_114242986.1">
    <property type="nucleotide sequence ID" value="NZ_CP027306.1"/>
</dbReference>
<dbReference type="InterPro" id="IPR002933">
    <property type="entry name" value="Peptidase_M20"/>
</dbReference>
<dbReference type="PANTHER" id="PTHR43808">
    <property type="entry name" value="ACETYLORNITHINE DEACETYLASE"/>
    <property type="match status" value="1"/>
</dbReference>
<evidence type="ECO:0000256" key="4">
    <source>
        <dbReference type="ARBA" id="ARBA00022723"/>
    </source>
</evidence>
<name>A0A2Z5J7N7_STRAR</name>
<dbReference type="EMBL" id="CP027306">
    <property type="protein sequence ID" value="AXE76322.1"/>
    <property type="molecule type" value="Genomic_DNA"/>
</dbReference>
<comment type="similarity">
    <text evidence="3">Belongs to the peptidase M20A family.</text>
</comment>
<proteinExistence type="inferred from homology"/>
<dbReference type="SUPFAM" id="SSF53187">
    <property type="entry name" value="Zn-dependent exopeptidases"/>
    <property type="match status" value="1"/>
</dbReference>
<keyword evidence="6" id="KW-0862">Zinc</keyword>
<accession>A0A2Z5J7N7</accession>
<dbReference type="InterPro" id="IPR050072">
    <property type="entry name" value="Peptidase_M20A"/>
</dbReference>
<keyword evidence="5" id="KW-0378">Hydrolase</keyword>
<dbReference type="AlphaFoldDB" id="A0A2Z5J7N7"/>
<sequence>MDESLNHDRGVPGASPTSTRQRVLTRLDLLRGEMLDTLTAAVRIPSITPTYPGEVYADLVGAEGEVSRLLAGVYAEAGAETDVFAVEPGRDNAVGVIHGTGGGRSLIFNGHVDVVPPGDASGWRSGDPFDGVVEDGWIRGRGTVDMKSGLVAQAFAARALHEAGVRLRGDLILQAVVGEENLENHLGTSAVLDRGYTADGAIVSEPTGGASPLSVMAATPGVLVMRIEVTGKSSHSSMRGRMLYGPGTTGAVAASAIDRGFVIYQALRRLESDWAVTKFDPLFEPGQFTLAPGVVDGGARHSRSGAFIPDSMSMVYAVFHPPGEDQAVVRKEIEGHIAHVAATDPWLRAHPPVVEWPLRYPGSRVDATHPLCAAVTDARELATVDTPLAGRPPVAAFPSAADSTWLCAAGVPAVGLGPGELAMAHAYDERCAVDEIVCAARAYALAAMDWCGS</sequence>
<evidence type="ECO:0000313" key="10">
    <source>
        <dbReference type="Proteomes" id="UP000252698"/>
    </source>
</evidence>
<dbReference type="InterPro" id="IPR010182">
    <property type="entry name" value="ArgE/DapE"/>
</dbReference>
<dbReference type="SUPFAM" id="SSF55031">
    <property type="entry name" value="Bacterial exopeptidase dimerisation domain"/>
    <property type="match status" value="1"/>
</dbReference>
<keyword evidence="7" id="KW-0170">Cobalt</keyword>
<keyword evidence="4" id="KW-0479">Metal-binding</keyword>
<dbReference type="Gene3D" id="3.30.70.360">
    <property type="match status" value="1"/>
</dbReference>
<comment type="cofactor">
    <cofactor evidence="2">
        <name>Zn(2+)</name>
        <dbReference type="ChEBI" id="CHEBI:29105"/>
    </cofactor>
</comment>
<dbReference type="Proteomes" id="UP000252698">
    <property type="component" value="Chromosome"/>
</dbReference>
<feature type="domain" description="Peptidase M20 dimerisation" evidence="8">
    <location>
        <begin position="220"/>
        <end position="342"/>
    </location>
</feature>
<evidence type="ECO:0000256" key="6">
    <source>
        <dbReference type="ARBA" id="ARBA00022833"/>
    </source>
</evidence>
<evidence type="ECO:0000256" key="1">
    <source>
        <dbReference type="ARBA" id="ARBA00001941"/>
    </source>
</evidence>
<dbReference type="InterPro" id="IPR011650">
    <property type="entry name" value="Peptidase_M20_dimer"/>
</dbReference>
<gene>
    <name evidence="9" type="ORF">C5746_04420</name>
</gene>
<dbReference type="GO" id="GO:0016787">
    <property type="term" value="F:hydrolase activity"/>
    <property type="evidence" value="ECO:0007669"/>
    <property type="project" value="UniProtKB-KW"/>
</dbReference>